<dbReference type="RefSeq" id="WP_330127320.1">
    <property type="nucleotide sequence ID" value="NZ_JAUHLI010000001.1"/>
</dbReference>
<reference evidence="2 3" key="1">
    <citation type="submission" date="2023-07" db="EMBL/GenBank/DDBJ databases">
        <title>Alkalimonas sp., MEB108 novel, alkaliphilic bacterium isolated from Lonar Lake, India.</title>
        <authorList>
            <person name="Joshi A."/>
            <person name="Thite S."/>
        </authorList>
    </citation>
    <scope>NUCLEOTIDE SEQUENCE [LARGE SCALE GENOMIC DNA]</scope>
    <source>
        <strain evidence="2 3">MEB108</strain>
    </source>
</reference>
<keyword evidence="3" id="KW-1185">Reference proteome</keyword>
<accession>A0ABU7J0Z7</accession>
<evidence type="ECO:0000313" key="3">
    <source>
        <dbReference type="Proteomes" id="UP001336314"/>
    </source>
</evidence>
<proteinExistence type="predicted"/>
<evidence type="ECO:0000259" key="1">
    <source>
        <dbReference type="Pfam" id="PF17680"/>
    </source>
</evidence>
<dbReference type="InterPro" id="IPR041215">
    <property type="entry name" value="FlgO_dom"/>
</dbReference>
<gene>
    <name evidence="2" type="ORF">QWY20_01805</name>
</gene>
<comment type="caution">
    <text evidence="2">The sequence shown here is derived from an EMBL/GenBank/DDBJ whole genome shotgun (WGS) entry which is preliminary data.</text>
</comment>
<dbReference type="Proteomes" id="UP001336314">
    <property type="component" value="Unassembled WGS sequence"/>
</dbReference>
<feature type="domain" description="FlgO" evidence="1">
    <location>
        <begin position="105"/>
        <end position="231"/>
    </location>
</feature>
<evidence type="ECO:0000313" key="2">
    <source>
        <dbReference type="EMBL" id="MEE2000174.1"/>
    </source>
</evidence>
<dbReference type="Pfam" id="PF17680">
    <property type="entry name" value="FlgO"/>
    <property type="match status" value="1"/>
</dbReference>
<sequence>MLSNRRRSKIIGSSIRHGGITLQGVIGLVALLLLSGCASQQKWQDYRERTLRATPPPAAAEPDTSYYQSLTAQQANYSSNRRAEARLQQRYQGEQRMSLNHYVQGMMHDLMAVMDPKIANSVFAVTSFVYLDGPYDESDLLGNQLAESFIHEVHQFGLHQIDFKTTDFIRVTPQGDFVFSRDFLELREEQPIEYVLAGTLVRHQSGVMVNARLVGIDSKRVLAAAQGFIPQPVIAGLQPSERHHRVLLKQGAD</sequence>
<dbReference type="EMBL" id="JAUHLI010000001">
    <property type="protein sequence ID" value="MEE2000174.1"/>
    <property type="molecule type" value="Genomic_DNA"/>
</dbReference>
<organism evidence="2 3">
    <name type="scientific">Alkalimonas cellulosilytica</name>
    <dbReference type="NCBI Taxonomy" id="3058395"/>
    <lineage>
        <taxon>Bacteria</taxon>
        <taxon>Pseudomonadati</taxon>
        <taxon>Pseudomonadota</taxon>
        <taxon>Gammaproteobacteria</taxon>
        <taxon>Alkalimonas</taxon>
    </lineage>
</organism>
<protein>
    <submittedName>
        <fullName evidence="2">FlgO family outer membrane protein</fullName>
    </submittedName>
</protein>
<name>A0ABU7J0Z7_9GAMM</name>